<evidence type="ECO:0000313" key="1">
    <source>
        <dbReference type="EMBL" id="GAA53779.1"/>
    </source>
</evidence>
<keyword evidence="2" id="KW-1185">Reference proteome</keyword>
<gene>
    <name evidence="1" type="ORF">CLF_111106</name>
</gene>
<dbReference type="Proteomes" id="UP000008909">
    <property type="component" value="Unassembled WGS sequence"/>
</dbReference>
<organism evidence="1 2">
    <name type="scientific">Clonorchis sinensis</name>
    <name type="common">Chinese liver fluke</name>
    <dbReference type="NCBI Taxonomy" id="79923"/>
    <lineage>
        <taxon>Eukaryota</taxon>
        <taxon>Metazoa</taxon>
        <taxon>Spiralia</taxon>
        <taxon>Lophotrochozoa</taxon>
        <taxon>Platyhelminthes</taxon>
        <taxon>Trematoda</taxon>
        <taxon>Digenea</taxon>
        <taxon>Opisthorchiida</taxon>
        <taxon>Opisthorchiata</taxon>
        <taxon>Opisthorchiidae</taxon>
        <taxon>Clonorchis</taxon>
    </lineage>
</organism>
<protein>
    <submittedName>
        <fullName evidence="1">Uncharacterized protein</fullName>
    </submittedName>
</protein>
<dbReference type="EMBL" id="DF143587">
    <property type="protein sequence ID" value="GAA53779.1"/>
    <property type="molecule type" value="Genomic_DNA"/>
</dbReference>
<proteinExistence type="predicted"/>
<sequence>MRKASRRSFFTESRSICTQIFQEVVFSGAGLYWSSSKLRFATTAVSDIRQRHPRCSSKFVSTFCGRLEILEF</sequence>
<accession>G7YLE8</accession>
<name>G7YLE8_CLOSI</name>
<reference evidence="1" key="1">
    <citation type="journal article" date="2011" name="Genome Biol.">
        <title>The draft genome of the carcinogenic human liver fluke Clonorchis sinensis.</title>
        <authorList>
            <person name="Wang X."/>
            <person name="Chen W."/>
            <person name="Huang Y."/>
            <person name="Sun J."/>
            <person name="Men J."/>
            <person name="Liu H."/>
            <person name="Luo F."/>
            <person name="Guo L."/>
            <person name="Lv X."/>
            <person name="Deng C."/>
            <person name="Zhou C."/>
            <person name="Fan Y."/>
            <person name="Li X."/>
            <person name="Huang L."/>
            <person name="Hu Y."/>
            <person name="Liang C."/>
            <person name="Hu X."/>
            <person name="Xu J."/>
            <person name="Yu X."/>
        </authorList>
    </citation>
    <scope>NUCLEOTIDE SEQUENCE [LARGE SCALE GENOMIC DNA]</scope>
    <source>
        <strain evidence="1">Henan</strain>
    </source>
</reference>
<reference key="2">
    <citation type="submission" date="2011-10" db="EMBL/GenBank/DDBJ databases">
        <title>The genome and transcriptome sequence of Clonorchis sinensis provide insights into the carcinogenic liver fluke.</title>
        <authorList>
            <person name="Wang X."/>
            <person name="Huang Y."/>
            <person name="Chen W."/>
            <person name="Liu H."/>
            <person name="Guo L."/>
            <person name="Chen Y."/>
            <person name="Luo F."/>
            <person name="Zhou W."/>
            <person name="Sun J."/>
            <person name="Mao Q."/>
            <person name="Liang P."/>
            <person name="Zhou C."/>
            <person name="Tian Y."/>
            <person name="Men J."/>
            <person name="Lv X."/>
            <person name="Huang L."/>
            <person name="Zhou J."/>
            <person name="Hu Y."/>
            <person name="Li R."/>
            <person name="Zhang F."/>
            <person name="Lei H."/>
            <person name="Li X."/>
            <person name="Hu X."/>
            <person name="Liang C."/>
            <person name="Xu J."/>
            <person name="Wu Z."/>
            <person name="Yu X."/>
        </authorList>
    </citation>
    <scope>NUCLEOTIDE SEQUENCE</scope>
    <source>
        <strain>Henan</strain>
    </source>
</reference>
<dbReference type="AlphaFoldDB" id="G7YLE8"/>
<evidence type="ECO:0000313" key="2">
    <source>
        <dbReference type="Proteomes" id="UP000008909"/>
    </source>
</evidence>